<keyword evidence="1" id="KW-1133">Transmembrane helix</keyword>
<organism evidence="2 3">
    <name type="scientific">Xenorhabdus bovienii str. feltiae Moldova</name>
    <dbReference type="NCBI Taxonomy" id="1398200"/>
    <lineage>
        <taxon>Bacteria</taxon>
        <taxon>Pseudomonadati</taxon>
        <taxon>Pseudomonadota</taxon>
        <taxon>Gammaproteobacteria</taxon>
        <taxon>Enterobacterales</taxon>
        <taxon>Morganellaceae</taxon>
        <taxon>Xenorhabdus</taxon>
    </lineage>
</organism>
<accession>A0A077NMK8</accession>
<sequence>MIGGRMGVILTNIAAMTVVNISLFIKGEPSWILSTQLTMPLS</sequence>
<keyword evidence="1" id="KW-0472">Membrane</keyword>
<protein>
    <submittedName>
        <fullName evidence="2">Uncharacterized protein</fullName>
    </submittedName>
</protein>
<feature type="transmembrane region" description="Helical" evidence="1">
    <location>
        <begin position="6"/>
        <end position="25"/>
    </location>
</feature>
<gene>
    <name evidence="2" type="ORF">XBFM1_1200001</name>
</gene>
<dbReference type="HOGENOM" id="CLU_3259924_0_0_6"/>
<evidence type="ECO:0000313" key="2">
    <source>
        <dbReference type="EMBL" id="CDG99809.1"/>
    </source>
</evidence>
<reference evidence="2" key="1">
    <citation type="submission" date="2013-07" db="EMBL/GenBank/DDBJ databases">
        <title>Sub-species coevolution in mutualistic symbiosis.</title>
        <authorList>
            <person name="Murfin K."/>
            <person name="Klassen J."/>
            <person name="Lee M."/>
            <person name="Forst S."/>
            <person name="Stock P."/>
            <person name="Goodrich-Blair H."/>
        </authorList>
    </citation>
    <scope>NUCLEOTIDE SEQUENCE [LARGE SCALE GENOMIC DNA]</scope>
    <source>
        <strain evidence="2">Feltiae Moldova</strain>
    </source>
</reference>
<dbReference type="AlphaFoldDB" id="A0A077NMK8"/>
<keyword evidence="1" id="KW-0812">Transmembrane</keyword>
<dbReference type="Proteomes" id="UP000028487">
    <property type="component" value="Unassembled WGS sequence"/>
</dbReference>
<evidence type="ECO:0000256" key="1">
    <source>
        <dbReference type="SAM" id="Phobius"/>
    </source>
</evidence>
<name>A0A077NMK8_XENBV</name>
<comment type="caution">
    <text evidence="2">The sequence shown here is derived from an EMBL/GenBank/DDBJ whole genome shotgun (WGS) entry which is preliminary data.</text>
</comment>
<proteinExistence type="predicted"/>
<dbReference type="EMBL" id="CBSV010000025">
    <property type="protein sequence ID" value="CDG99809.1"/>
    <property type="molecule type" value="Genomic_DNA"/>
</dbReference>
<evidence type="ECO:0000313" key="3">
    <source>
        <dbReference type="Proteomes" id="UP000028487"/>
    </source>
</evidence>